<protein>
    <submittedName>
        <fullName evidence="4">Calcium-binding protein</fullName>
    </submittedName>
</protein>
<evidence type="ECO:0000313" key="5">
    <source>
        <dbReference type="Proteomes" id="UP001287059"/>
    </source>
</evidence>
<dbReference type="PANTHER" id="PTHR38340">
    <property type="entry name" value="S-LAYER PROTEIN"/>
    <property type="match status" value="1"/>
</dbReference>
<dbReference type="RefSeq" id="WP_320290590.1">
    <property type="nucleotide sequence ID" value="NZ_JAVIIW010000051.1"/>
</dbReference>
<comment type="caution">
    <text evidence="4">The sequence shown here is derived from an EMBL/GenBank/DDBJ whole genome shotgun (WGS) entry which is preliminary data.</text>
</comment>
<dbReference type="PANTHER" id="PTHR38340:SF1">
    <property type="entry name" value="S-LAYER PROTEIN"/>
    <property type="match status" value="1"/>
</dbReference>
<feature type="region of interest" description="Disordered" evidence="3">
    <location>
        <begin position="413"/>
        <end position="486"/>
    </location>
</feature>
<dbReference type="PRINTS" id="PR00313">
    <property type="entry name" value="CABNDNGRPT"/>
</dbReference>
<dbReference type="InterPro" id="IPR001343">
    <property type="entry name" value="Hemolysn_Ca-bd"/>
</dbReference>
<evidence type="ECO:0000313" key="4">
    <source>
        <dbReference type="EMBL" id="MDX8482494.1"/>
    </source>
</evidence>
<keyword evidence="2" id="KW-0964">Secreted</keyword>
<name>A0ABU4Y6D7_9HYPH</name>
<dbReference type="Proteomes" id="UP001287059">
    <property type="component" value="Unassembled WGS sequence"/>
</dbReference>
<accession>A0ABU4Y6D7</accession>
<dbReference type="PROSITE" id="PS00330">
    <property type="entry name" value="HEMOLYSIN_CALCIUM"/>
    <property type="match status" value="14"/>
</dbReference>
<dbReference type="EMBL" id="JAVIIW010000051">
    <property type="protein sequence ID" value="MDX8482494.1"/>
    <property type="molecule type" value="Genomic_DNA"/>
</dbReference>
<dbReference type="InterPro" id="IPR018511">
    <property type="entry name" value="Hemolysin-typ_Ca-bd_CS"/>
</dbReference>
<organism evidence="4 5">
    <name type="scientific">Mesorhizobium album</name>
    <dbReference type="NCBI Taxonomy" id="3072314"/>
    <lineage>
        <taxon>Bacteria</taxon>
        <taxon>Pseudomonadati</taxon>
        <taxon>Pseudomonadota</taxon>
        <taxon>Alphaproteobacteria</taxon>
        <taxon>Hyphomicrobiales</taxon>
        <taxon>Phyllobacteriaceae</taxon>
        <taxon>Mesorhizobium</taxon>
    </lineage>
</organism>
<gene>
    <name evidence="4" type="ORF">RFN28_29145</name>
</gene>
<comment type="subcellular location">
    <subcellularLocation>
        <location evidence="1">Secreted</location>
    </subcellularLocation>
</comment>
<evidence type="ECO:0000256" key="1">
    <source>
        <dbReference type="ARBA" id="ARBA00004613"/>
    </source>
</evidence>
<dbReference type="InterPro" id="IPR011049">
    <property type="entry name" value="Serralysin-like_metalloprot_C"/>
</dbReference>
<feature type="region of interest" description="Disordered" evidence="3">
    <location>
        <begin position="526"/>
        <end position="555"/>
    </location>
</feature>
<sequence>MGNTINFSDAAGTTVSFSFSEDQIIFDGVFSAGEMTLTQLGPDVAVTCNGTTVTLAAVTIEELLDANFAFADGSVVRFDTSNQLTGSDQADYFYFRNSGTETVTAGGGDDTIVVGDHLDPTDAIDGGAGNDTVIVSGSLSVTLSPTTITEVEDIVYQGGGTFNLTLSNEAVSSALAGTLAVDGSAEGQNDQLIVDGSSVSSGSLHLIGGDGSDTFTGGAGGDTLVGGDGSDTISGGGGADIIEGGLGADTLTGGGGNDVYRFGFGIPRSESAPSTVDTITDFEGLGVAGGDQIDLPSFYGNLPLAFNSEQLQFSYTPGVPSGSFMSPDGFADISWHWTTIGSWSGIEIWVDADDDGQFGEQDMLIHLTTSDPNAKLVAADFSDSLIVYRGTDQSDSYEGTSLGNIAFGQGGDDVLDGNDGNDQLHGGDGVDTLNGGLGDDQLFGDDESDTLNGGLNNDTLDGGSGDDTLNGDEGTDTLVGGLGADTLHGGENDDTLMGGVDAFGNGDTAINKLFGDAGNDTLYGDGGADELHGGDGADTLSGNGGTDQLFGDGENDTLLGASGDDILQGGAGTDTLDGGIGADTLTGGTEADVFRFFSASDSNLAGIDVVTDFNQLEGDKLDLSVERGGPGSYDGGQLVFMGQLEATFTGTLGDQFIRTDGLKASDIGAGFSQVWWKVIGGHAYLYADINSNFELDGKDLVVQLDGSAPIQLTAGDFLAGNFKVIVGTPGDDTPLTLPATDGDDIVYTVGGNDTVDGLAGSDTIYGGDGMDTLNGGLDGDQLYGEGNDDTLNGDEGSDTLVGGFGADTLHGGDNADILIGGVDAFGNGDTAINKLFGDAGNDTLYGDNGHDELHGGDDDDVLVGNDGADQLYGDKNNDTLLGGTGDDILQGGADTDTLDGGAGADTLTGGTEADVFRILTASASTFAEHDTITDFNQSDGDKLDLSVARGSPGNYDGGPLVFMGQLGAAFTGTLGDQFIGVVTPYGVLQGSDIGPGFSQIWWKELNGHTYLYGDTNGNFELDGTDLVVQLDGTSPIQLTKDDFVAGNFKVIVGTPGDDTPLTLPATDGDDIVYTVGGNDT</sequence>
<feature type="non-terminal residue" evidence="4">
    <location>
        <position position="1080"/>
    </location>
</feature>
<reference evidence="4 5" key="1">
    <citation type="submission" date="2023-08" db="EMBL/GenBank/DDBJ databases">
        <title>Implementing the SeqCode for naming new Mesorhizobium species isolated from Vachellia karroo root nodules.</title>
        <authorList>
            <person name="Van Lill M."/>
        </authorList>
    </citation>
    <scope>NUCLEOTIDE SEQUENCE [LARGE SCALE GENOMIC DNA]</scope>
    <source>
        <strain evidence="4 5">VK24D</strain>
    </source>
</reference>
<feature type="compositionally biased region" description="Low complexity" evidence="3">
    <location>
        <begin position="450"/>
        <end position="468"/>
    </location>
</feature>
<dbReference type="Pfam" id="PF00353">
    <property type="entry name" value="HemolysinCabind"/>
    <property type="match status" value="9"/>
</dbReference>
<evidence type="ECO:0000256" key="3">
    <source>
        <dbReference type="SAM" id="MobiDB-lite"/>
    </source>
</evidence>
<dbReference type="InterPro" id="IPR050557">
    <property type="entry name" value="RTX_toxin/Mannuronan_C5-epim"/>
</dbReference>
<evidence type="ECO:0000256" key="2">
    <source>
        <dbReference type="ARBA" id="ARBA00022525"/>
    </source>
</evidence>
<proteinExistence type="predicted"/>
<dbReference type="Gene3D" id="2.150.10.10">
    <property type="entry name" value="Serralysin-like metalloprotease, C-terminal"/>
    <property type="match status" value="8"/>
</dbReference>
<keyword evidence="5" id="KW-1185">Reference proteome</keyword>
<dbReference type="SUPFAM" id="SSF51120">
    <property type="entry name" value="beta-Roll"/>
    <property type="match status" value="6"/>
</dbReference>